<proteinExistence type="predicted"/>
<accession>A0ABT5WCE7</accession>
<dbReference type="EMBL" id="JAMZEG020000001">
    <property type="protein sequence ID" value="MDE8601755.1"/>
    <property type="molecule type" value="Genomic_DNA"/>
</dbReference>
<keyword evidence="3" id="KW-1185">Reference proteome</keyword>
<protein>
    <recommendedName>
        <fullName evidence="1">HTH luxR-type domain-containing protein</fullName>
    </recommendedName>
</protein>
<dbReference type="InterPro" id="IPR000792">
    <property type="entry name" value="Tscrpt_reg_LuxR_C"/>
</dbReference>
<comment type="caution">
    <text evidence="2">The sequence shown here is derived from an EMBL/GenBank/DDBJ whole genome shotgun (WGS) entry which is preliminary data.</text>
</comment>
<dbReference type="InterPro" id="IPR016032">
    <property type="entry name" value="Sig_transdc_resp-reg_C-effctor"/>
</dbReference>
<reference evidence="2" key="1">
    <citation type="submission" date="2023-01" db="EMBL/GenBank/DDBJ databases">
        <title>Psychroserpens sp. MSW6 and Marinomonas sp. RSW2, isolated from seawater.</title>
        <authorList>
            <person name="Kristyanto S."/>
            <person name="Jung J."/>
            <person name="Kim J.M."/>
            <person name="Jeon C.O."/>
        </authorList>
    </citation>
    <scope>NUCLEOTIDE SEQUENCE</scope>
    <source>
        <strain evidence="2">RSW2</strain>
    </source>
</reference>
<feature type="domain" description="HTH luxR-type" evidence="1">
    <location>
        <begin position="315"/>
        <end position="372"/>
    </location>
</feature>
<dbReference type="InterPro" id="IPR036388">
    <property type="entry name" value="WH-like_DNA-bd_sf"/>
</dbReference>
<dbReference type="RefSeq" id="WP_255893946.1">
    <property type="nucleotide sequence ID" value="NZ_JAMZEG020000001.1"/>
</dbReference>
<dbReference type="Proteomes" id="UP001139522">
    <property type="component" value="Unassembled WGS sequence"/>
</dbReference>
<dbReference type="SMART" id="SM00421">
    <property type="entry name" value="HTH_LUXR"/>
    <property type="match status" value="1"/>
</dbReference>
<sequence>MFLDHNAATTSIFSQQDTQIIHALYAGLTDREGFHHFLDLLSTANNACAAELVVIRKQPLQIDHLWYAGLSDEFIDWYTQNNMIKQDLVSRYVTFQPPGVFHSALSILDELDVTEDYKRWQTDQNMLDSAWLVVHCTDTHTTLLTMQRTVEQGAYQSQELARLNLLVPFIRQAVLLYQQVDYRTVAQKTLISVVNTIPQATLVLNEQAVVIHANPSAKTFLLEESLLSVRNERLMFQQRGVQQAYFRSAVHVIRASMGQGEYESDALFLKRAGRPPLIVLIRPMESTDLSQGGALVTIVEPAKRKLPTAGIIGKYFSLSPAEAELCEDLVAGLTLKAIAIKSEKTEATLRSYLKNIFIKTNHSRQGTLISSILCALLH</sequence>
<gene>
    <name evidence="2" type="ORF">M3I01_002270</name>
</gene>
<name>A0ABT5WCE7_9GAMM</name>
<evidence type="ECO:0000313" key="3">
    <source>
        <dbReference type="Proteomes" id="UP001139522"/>
    </source>
</evidence>
<evidence type="ECO:0000259" key="1">
    <source>
        <dbReference type="SMART" id="SM00421"/>
    </source>
</evidence>
<dbReference type="Gene3D" id="1.10.10.10">
    <property type="entry name" value="Winged helix-like DNA-binding domain superfamily/Winged helix DNA-binding domain"/>
    <property type="match status" value="1"/>
</dbReference>
<organism evidence="2 3">
    <name type="scientific">Marinomonas maritima</name>
    <dbReference type="NCBI Taxonomy" id="2940935"/>
    <lineage>
        <taxon>Bacteria</taxon>
        <taxon>Pseudomonadati</taxon>
        <taxon>Pseudomonadota</taxon>
        <taxon>Gammaproteobacteria</taxon>
        <taxon>Oceanospirillales</taxon>
        <taxon>Oceanospirillaceae</taxon>
        <taxon>Marinomonas</taxon>
    </lineage>
</organism>
<dbReference type="SUPFAM" id="SSF46894">
    <property type="entry name" value="C-terminal effector domain of the bipartite response regulators"/>
    <property type="match status" value="1"/>
</dbReference>
<evidence type="ECO:0000313" key="2">
    <source>
        <dbReference type="EMBL" id="MDE8601755.1"/>
    </source>
</evidence>